<organism evidence="1 2">
    <name type="scientific">Ridgeia piscesae</name>
    <name type="common">Tubeworm</name>
    <dbReference type="NCBI Taxonomy" id="27915"/>
    <lineage>
        <taxon>Eukaryota</taxon>
        <taxon>Metazoa</taxon>
        <taxon>Spiralia</taxon>
        <taxon>Lophotrochozoa</taxon>
        <taxon>Annelida</taxon>
        <taxon>Polychaeta</taxon>
        <taxon>Sedentaria</taxon>
        <taxon>Canalipalpata</taxon>
        <taxon>Sabellida</taxon>
        <taxon>Siboglinidae</taxon>
        <taxon>Ridgeia</taxon>
    </lineage>
</organism>
<protein>
    <submittedName>
        <fullName evidence="1">Uncharacterized protein</fullName>
    </submittedName>
</protein>
<name>A0AAD9JRV3_RIDPI</name>
<sequence>MFPSCNAASRLSPRQRLELRPSGHQCTVLITCVSQRLHPIRGTDLLGNLTRGRKGRHHWLAEPRGPLCGCCLGGDLDGDNKQFTSADSSVGLSLTPRAVLIATYR</sequence>
<reference evidence="1" key="1">
    <citation type="journal article" date="2023" name="Mol. Biol. Evol.">
        <title>Third-Generation Sequencing Reveals the Adaptive Role of the Epigenome in Three Deep-Sea Polychaetes.</title>
        <authorList>
            <person name="Perez M."/>
            <person name="Aroh O."/>
            <person name="Sun Y."/>
            <person name="Lan Y."/>
            <person name="Juniper S.K."/>
            <person name="Young C.R."/>
            <person name="Angers B."/>
            <person name="Qian P.Y."/>
        </authorList>
    </citation>
    <scope>NUCLEOTIDE SEQUENCE</scope>
    <source>
        <strain evidence="1">R07B-5</strain>
    </source>
</reference>
<dbReference type="AlphaFoldDB" id="A0AAD9JRV3"/>
<proteinExistence type="predicted"/>
<dbReference type="Proteomes" id="UP001209878">
    <property type="component" value="Unassembled WGS sequence"/>
</dbReference>
<evidence type="ECO:0000313" key="2">
    <source>
        <dbReference type="Proteomes" id="UP001209878"/>
    </source>
</evidence>
<dbReference type="EMBL" id="JAODUO010001823">
    <property type="protein sequence ID" value="KAK2158086.1"/>
    <property type="molecule type" value="Genomic_DNA"/>
</dbReference>
<accession>A0AAD9JRV3</accession>
<evidence type="ECO:0000313" key="1">
    <source>
        <dbReference type="EMBL" id="KAK2158086.1"/>
    </source>
</evidence>
<keyword evidence="2" id="KW-1185">Reference proteome</keyword>
<comment type="caution">
    <text evidence="1">The sequence shown here is derived from an EMBL/GenBank/DDBJ whole genome shotgun (WGS) entry which is preliminary data.</text>
</comment>
<gene>
    <name evidence="1" type="ORF">NP493_1825g00041</name>
</gene>